<dbReference type="Gene3D" id="3.40.50.720">
    <property type="entry name" value="NAD(P)-binding Rossmann-like Domain"/>
    <property type="match status" value="1"/>
</dbReference>
<dbReference type="Pfam" id="PF11951">
    <property type="entry name" value="Fungal_trans_2"/>
    <property type="match status" value="1"/>
</dbReference>
<keyword evidence="2" id="KW-0560">Oxidoreductase</keyword>
<feature type="transmembrane region" description="Helical" evidence="3">
    <location>
        <begin position="134"/>
        <end position="157"/>
    </location>
</feature>
<reference evidence="5" key="1">
    <citation type="submission" date="2020-06" db="EMBL/GenBank/DDBJ databases">
        <title>A chromosome-scale genome assembly of Talaromyces rugulosus W13939.</title>
        <authorList>
            <person name="Wang B."/>
            <person name="Guo L."/>
            <person name="Ye K."/>
            <person name="Wang L."/>
        </authorList>
    </citation>
    <scope>NUCLEOTIDE SEQUENCE [LARGE SCALE GENOMIC DNA]</scope>
    <source>
        <strain evidence="5">W13939</strain>
    </source>
</reference>
<dbReference type="KEGG" id="trg:TRUGW13939_03883"/>
<name>A0A7H8QSF1_TALRU</name>
<dbReference type="InterPro" id="IPR036291">
    <property type="entry name" value="NAD(P)-bd_dom_sf"/>
</dbReference>
<dbReference type="PANTHER" id="PTHR48107">
    <property type="entry name" value="NADPH-DEPENDENT ALDEHYDE REDUCTASE-LIKE PROTEIN, CHLOROPLASTIC-RELATED"/>
    <property type="match status" value="1"/>
</dbReference>
<dbReference type="InterPro" id="IPR002347">
    <property type="entry name" value="SDR_fam"/>
</dbReference>
<evidence type="ECO:0000313" key="4">
    <source>
        <dbReference type="EMBL" id="QKX56776.1"/>
    </source>
</evidence>
<dbReference type="PANTHER" id="PTHR48107:SF7">
    <property type="entry name" value="RE15974P"/>
    <property type="match status" value="1"/>
</dbReference>
<dbReference type="EMBL" id="CP055899">
    <property type="protein sequence ID" value="QKX56776.1"/>
    <property type="molecule type" value="Genomic_DNA"/>
</dbReference>
<accession>A0A7H8QSF1</accession>
<evidence type="ECO:0000256" key="3">
    <source>
        <dbReference type="SAM" id="Phobius"/>
    </source>
</evidence>
<sequence length="488" mass="53575">CYSIGTMQIAPRFVNSFDLNDIKTSSKQPSVRSHVARYQWKTHKRAAQKKGAREQFLPYRVELSMGFQSGGAGNASLETEIRIPRLLGGCRVDPFRSYPVWKPYLPLVIDHLSMAVDIPEIDGPFNRGLLRTRWFSLAISSNALFLVILLLSTSHYAASHKHDKLKVDLFQLRYEAVWSINQALETSHQTVDDTLIGAVAKMASYEAMFGTLDTYDMHMQGLSRMIELRGGLCSLGLNGLLQRIVALITGGAKNLGADIARELAGLGANLALHYNSDSTKPDAVNLENELKQKFPSINVIFYQGDLTTASAVGKLFQDVVGDFRKVDIVVNTIGKVLKKPITEISEAEYDSMFAINSKAAFFILKEAAAHVTDGGKIITIVTALLAAFTGFYTSYAGSKAPVEHFTKGVSKELQQRSISVNAVAPGPMDTPFFYPQESPEAVAFHKSNGMGNRLTKTTDIAPLVRFLCTEGAWITGQTIFANGGYTSR</sequence>
<dbReference type="OrthoDB" id="47007at2759"/>
<evidence type="ECO:0000313" key="5">
    <source>
        <dbReference type="Proteomes" id="UP000509510"/>
    </source>
</evidence>
<gene>
    <name evidence="4" type="ORF">TRUGW13939_03883</name>
</gene>
<dbReference type="RefSeq" id="XP_035342954.1">
    <property type="nucleotide sequence ID" value="XM_035487061.1"/>
</dbReference>
<proteinExistence type="inferred from homology"/>
<feature type="non-terminal residue" evidence="4">
    <location>
        <position position="1"/>
    </location>
</feature>
<keyword evidence="3" id="KW-1133">Transmembrane helix</keyword>
<dbReference type="Pfam" id="PF13561">
    <property type="entry name" value="adh_short_C2"/>
    <property type="match status" value="1"/>
</dbReference>
<evidence type="ECO:0008006" key="6">
    <source>
        <dbReference type="Google" id="ProtNLM"/>
    </source>
</evidence>
<evidence type="ECO:0000256" key="1">
    <source>
        <dbReference type="ARBA" id="ARBA00006484"/>
    </source>
</evidence>
<dbReference type="GO" id="GO:0016614">
    <property type="term" value="F:oxidoreductase activity, acting on CH-OH group of donors"/>
    <property type="evidence" value="ECO:0007669"/>
    <property type="project" value="UniProtKB-ARBA"/>
</dbReference>
<keyword evidence="3" id="KW-0812">Transmembrane</keyword>
<protein>
    <recommendedName>
        <fullName evidence="6">Ketoreductase (KR) domain-containing protein</fullName>
    </recommendedName>
</protein>
<keyword evidence="3" id="KW-0472">Membrane</keyword>
<keyword evidence="5" id="KW-1185">Reference proteome</keyword>
<comment type="similarity">
    <text evidence="1">Belongs to the short-chain dehydrogenases/reductases (SDR) family.</text>
</comment>
<dbReference type="SUPFAM" id="SSF51735">
    <property type="entry name" value="NAD(P)-binding Rossmann-fold domains"/>
    <property type="match status" value="1"/>
</dbReference>
<dbReference type="NCBIfam" id="NF009385">
    <property type="entry name" value="PRK12744.1"/>
    <property type="match status" value="1"/>
</dbReference>
<dbReference type="Proteomes" id="UP000509510">
    <property type="component" value="Chromosome II"/>
</dbReference>
<organism evidence="4 5">
    <name type="scientific">Talaromyces rugulosus</name>
    <name type="common">Penicillium rugulosum</name>
    <dbReference type="NCBI Taxonomy" id="121627"/>
    <lineage>
        <taxon>Eukaryota</taxon>
        <taxon>Fungi</taxon>
        <taxon>Dikarya</taxon>
        <taxon>Ascomycota</taxon>
        <taxon>Pezizomycotina</taxon>
        <taxon>Eurotiomycetes</taxon>
        <taxon>Eurotiomycetidae</taxon>
        <taxon>Eurotiales</taxon>
        <taxon>Trichocomaceae</taxon>
        <taxon>Talaromyces</taxon>
        <taxon>Talaromyces sect. Islandici</taxon>
    </lineage>
</organism>
<dbReference type="GeneID" id="55991385"/>
<dbReference type="InterPro" id="IPR021858">
    <property type="entry name" value="Fun_TF"/>
</dbReference>
<evidence type="ECO:0000256" key="2">
    <source>
        <dbReference type="ARBA" id="ARBA00023002"/>
    </source>
</evidence>
<dbReference type="AlphaFoldDB" id="A0A7H8QSF1"/>
<dbReference type="PRINTS" id="PR00081">
    <property type="entry name" value="GDHRDH"/>
</dbReference>